<dbReference type="InterPro" id="IPR051540">
    <property type="entry name" value="S-2-haloacid_dehalogenase"/>
</dbReference>
<protein>
    <submittedName>
        <fullName evidence="2">HAD family hydrolase</fullName>
    </submittedName>
</protein>
<dbReference type="Pfam" id="PF00702">
    <property type="entry name" value="Hydrolase"/>
    <property type="match status" value="1"/>
</dbReference>
<evidence type="ECO:0000256" key="1">
    <source>
        <dbReference type="ARBA" id="ARBA00022801"/>
    </source>
</evidence>
<dbReference type="SFLD" id="SFLDG01129">
    <property type="entry name" value="C1.5:_HAD__Beta-PGM__Phosphata"/>
    <property type="match status" value="1"/>
</dbReference>
<dbReference type="AlphaFoldDB" id="A0A6C0PA11"/>
<dbReference type="Proteomes" id="UP000479114">
    <property type="component" value="Chromosome"/>
</dbReference>
<name>A0A6C0PA11_9BACL</name>
<keyword evidence="1 2" id="KW-0378">Hydrolase</keyword>
<proteinExistence type="predicted"/>
<gene>
    <name evidence="2" type="ORF">GZH47_30715</name>
</gene>
<dbReference type="SFLD" id="SFLDS00003">
    <property type="entry name" value="Haloacid_Dehalogenase"/>
    <property type="match status" value="1"/>
</dbReference>
<dbReference type="Gene3D" id="3.40.50.1000">
    <property type="entry name" value="HAD superfamily/HAD-like"/>
    <property type="match status" value="1"/>
</dbReference>
<dbReference type="InterPro" id="IPR023214">
    <property type="entry name" value="HAD_sf"/>
</dbReference>
<keyword evidence="3" id="KW-1185">Reference proteome</keyword>
<dbReference type="EMBL" id="CP048286">
    <property type="protein sequence ID" value="QHW35388.1"/>
    <property type="molecule type" value="Genomic_DNA"/>
</dbReference>
<dbReference type="InterPro" id="IPR006439">
    <property type="entry name" value="HAD-SF_hydro_IA"/>
</dbReference>
<dbReference type="InterPro" id="IPR036412">
    <property type="entry name" value="HAD-like_sf"/>
</dbReference>
<dbReference type="PANTHER" id="PTHR43316:SF3">
    <property type="entry name" value="HALOACID DEHALOGENASE, TYPE II (AFU_ORTHOLOGUE AFUA_2G07750)-RELATED"/>
    <property type="match status" value="1"/>
</dbReference>
<evidence type="ECO:0000313" key="2">
    <source>
        <dbReference type="EMBL" id="QHW35388.1"/>
    </source>
</evidence>
<sequence>MAIKAIFFDLFETLITEFADGRRMSNRKHDYEKLLGLTHEQFRREWTLRQDRRMNGAFASFPDVLRDIVVSNRSSVNEEAIEELFQARLEEKRLPFRQIRPDIIELLETVQGMGLKVGLISNCTSEEVGAWQDSELAPYFDDCVFSFEVHCSKPDAAIYALACSRLEVLPEESVFVGDGGSNELEGARRAGLHACHAFWFNTYIGSEFVKLASPSEVLNVLRACVIKAN</sequence>
<accession>A0A6C0PA11</accession>
<dbReference type="PRINTS" id="PR00413">
    <property type="entry name" value="HADHALOGNASE"/>
</dbReference>
<dbReference type="PANTHER" id="PTHR43316">
    <property type="entry name" value="HYDROLASE, HALOACID DELAHOGENASE-RELATED"/>
    <property type="match status" value="1"/>
</dbReference>
<dbReference type="NCBIfam" id="TIGR01549">
    <property type="entry name" value="HAD-SF-IA-v1"/>
    <property type="match status" value="1"/>
</dbReference>
<dbReference type="NCBIfam" id="TIGR01509">
    <property type="entry name" value="HAD-SF-IA-v3"/>
    <property type="match status" value="1"/>
</dbReference>
<evidence type="ECO:0000313" key="3">
    <source>
        <dbReference type="Proteomes" id="UP000479114"/>
    </source>
</evidence>
<dbReference type="SUPFAM" id="SSF56784">
    <property type="entry name" value="HAD-like"/>
    <property type="match status" value="1"/>
</dbReference>
<dbReference type="KEGG" id="prz:GZH47_30715"/>
<dbReference type="GO" id="GO:0016787">
    <property type="term" value="F:hydrolase activity"/>
    <property type="evidence" value="ECO:0007669"/>
    <property type="project" value="UniProtKB-KW"/>
</dbReference>
<organism evidence="2 3">
    <name type="scientific">Paenibacillus rhizovicinus</name>
    <dbReference type="NCBI Taxonomy" id="2704463"/>
    <lineage>
        <taxon>Bacteria</taxon>
        <taxon>Bacillati</taxon>
        <taxon>Bacillota</taxon>
        <taxon>Bacilli</taxon>
        <taxon>Bacillales</taxon>
        <taxon>Paenibacillaceae</taxon>
        <taxon>Paenibacillus</taxon>
    </lineage>
</organism>
<reference evidence="2 3" key="1">
    <citation type="submission" date="2020-02" db="EMBL/GenBank/DDBJ databases">
        <title>Paenibacillus sp. nov., isolated from rhizosphere soil of tomato.</title>
        <authorList>
            <person name="Weon H.-Y."/>
            <person name="Lee S.A."/>
        </authorList>
    </citation>
    <scope>NUCLEOTIDE SEQUENCE [LARGE SCALE GENOMIC DNA]</scope>
    <source>
        <strain evidence="2 3">14171R-81</strain>
    </source>
</reference>